<evidence type="ECO:0000256" key="1">
    <source>
        <dbReference type="SAM" id="MobiDB-lite"/>
    </source>
</evidence>
<dbReference type="RefSeq" id="WP_259082594.1">
    <property type="nucleotide sequence ID" value="NZ_JANTZV010000021.1"/>
</dbReference>
<feature type="compositionally biased region" description="Acidic residues" evidence="1">
    <location>
        <begin position="85"/>
        <end position="94"/>
    </location>
</feature>
<feature type="region of interest" description="Disordered" evidence="1">
    <location>
        <begin position="9"/>
        <end position="94"/>
    </location>
</feature>
<dbReference type="GO" id="GO:0000428">
    <property type="term" value="C:DNA-directed RNA polymerase complex"/>
    <property type="evidence" value="ECO:0007669"/>
    <property type="project" value="UniProtKB-KW"/>
</dbReference>
<feature type="transmembrane region" description="Helical" evidence="2">
    <location>
        <begin position="145"/>
        <end position="165"/>
    </location>
</feature>
<dbReference type="Proteomes" id="UP001155010">
    <property type="component" value="Unassembled WGS sequence"/>
</dbReference>
<keyword evidence="2" id="KW-1133">Transmembrane helix</keyword>
<keyword evidence="2" id="KW-0472">Membrane</keyword>
<dbReference type="AlphaFoldDB" id="A0A9X2UBN8"/>
<evidence type="ECO:0000313" key="5">
    <source>
        <dbReference type="Proteomes" id="UP001155010"/>
    </source>
</evidence>
<organism evidence="4 5">
    <name type="scientific">Salinibacter ruber</name>
    <dbReference type="NCBI Taxonomy" id="146919"/>
    <lineage>
        <taxon>Bacteria</taxon>
        <taxon>Pseudomonadati</taxon>
        <taxon>Rhodothermota</taxon>
        <taxon>Rhodothermia</taxon>
        <taxon>Rhodothermales</taxon>
        <taxon>Salinibacteraceae</taxon>
        <taxon>Salinibacter</taxon>
    </lineage>
</organism>
<feature type="transmembrane region" description="Helical" evidence="2">
    <location>
        <begin position="105"/>
        <end position="125"/>
    </location>
</feature>
<proteinExistence type="predicted"/>
<keyword evidence="4" id="KW-0804">Transcription</keyword>
<protein>
    <submittedName>
        <fullName evidence="4">DNA-directed RNA polymerase subunit RPC12/RpoP</fullName>
    </submittedName>
</protein>
<dbReference type="EMBL" id="JANUBB010000022">
    <property type="protein sequence ID" value="MCS3953336.1"/>
    <property type="molecule type" value="Genomic_DNA"/>
</dbReference>
<reference evidence="4" key="1">
    <citation type="submission" date="2022-08" db="EMBL/GenBank/DDBJ databases">
        <title>Genomic Encyclopedia of Type Strains, Phase V (KMG-V): Genome sequencing to study the core and pangenomes of soil and plant-associated prokaryotes.</title>
        <authorList>
            <person name="Whitman W."/>
        </authorList>
    </citation>
    <scope>NUCLEOTIDE SEQUENCE</scope>
    <source>
        <strain evidence="4">SP2017</strain>
    </source>
</reference>
<sequence length="350" mass="39411">MKRFVCEKCSTEKVKGSDFTGTRCPRCGRKMDLKSYTTQKPGTGNSETDEEKKWARTSHSRPKKAREEARKDAKRSNRDAHAEDQSTEDQSDGEEWWGEGRWWSAFWVVPFMPFMSWSLIFLVGMTPLGSNSSDRIFRAEVTLEGLLLFACLSTLILSAHTWILLKEQNWKRSGPWIGAALTVAMAAYMMTRVQGPVVEKPVDAGRYALLAVSAFEYAAIVFSFLWIGGIRLAGVITSRSPQKGGAGGTGTSSRKRQFRGYVYVATNPNIKGLVKIGYTERTVEKRMKELSSSTGVPGRYKAKYKFKAVRPKQLERKVHRRLSSRRVERGGEFFKVSPKKAARVIKKVAA</sequence>
<keyword evidence="2" id="KW-0812">Transmembrane</keyword>
<feature type="transmembrane region" description="Helical" evidence="2">
    <location>
        <begin position="177"/>
        <end position="195"/>
    </location>
</feature>
<gene>
    <name evidence="4" type="ORF">GGP83_003311</name>
</gene>
<keyword evidence="4" id="KW-0240">DNA-directed RNA polymerase</keyword>
<accession>A0A9X2UBN8</accession>
<evidence type="ECO:0000256" key="2">
    <source>
        <dbReference type="SAM" id="Phobius"/>
    </source>
</evidence>
<dbReference type="InterPro" id="IPR018306">
    <property type="entry name" value="Phage_T5_Orf172_DNA-bd"/>
</dbReference>
<feature type="compositionally biased region" description="Polar residues" evidence="1">
    <location>
        <begin position="35"/>
        <end position="46"/>
    </location>
</feature>
<feature type="compositionally biased region" description="Basic residues" evidence="1">
    <location>
        <begin position="55"/>
        <end position="64"/>
    </location>
</feature>
<dbReference type="Pfam" id="PF10544">
    <property type="entry name" value="T5orf172"/>
    <property type="match status" value="1"/>
</dbReference>
<name>A0A9X2UBN8_9BACT</name>
<comment type="caution">
    <text evidence="4">The sequence shown here is derived from an EMBL/GenBank/DDBJ whole genome shotgun (WGS) entry which is preliminary data.</text>
</comment>
<feature type="domain" description="Bacteriophage T5 Orf172 DNA-binding" evidence="3">
    <location>
        <begin position="268"/>
        <end position="348"/>
    </location>
</feature>
<feature type="transmembrane region" description="Helical" evidence="2">
    <location>
        <begin position="207"/>
        <end position="233"/>
    </location>
</feature>
<dbReference type="SMART" id="SM00974">
    <property type="entry name" value="T5orf172"/>
    <property type="match status" value="1"/>
</dbReference>
<evidence type="ECO:0000313" key="4">
    <source>
        <dbReference type="EMBL" id="MCS3953336.1"/>
    </source>
</evidence>
<feature type="compositionally biased region" description="Basic and acidic residues" evidence="1">
    <location>
        <begin position="65"/>
        <end position="84"/>
    </location>
</feature>
<evidence type="ECO:0000259" key="3">
    <source>
        <dbReference type="SMART" id="SM00974"/>
    </source>
</evidence>